<dbReference type="InterPro" id="IPR000868">
    <property type="entry name" value="Isochorismatase-like_dom"/>
</dbReference>
<dbReference type="CDD" id="cd00431">
    <property type="entry name" value="cysteine_hydrolases"/>
    <property type="match status" value="1"/>
</dbReference>
<dbReference type="Gene3D" id="3.40.50.850">
    <property type="entry name" value="Isochorismatase-like"/>
    <property type="match status" value="1"/>
</dbReference>
<keyword evidence="5" id="KW-1185">Reference proteome</keyword>
<gene>
    <name evidence="4" type="ORF">ACFSW5_10410</name>
</gene>
<proteinExistence type="inferred from homology"/>
<accession>A0ABW5QWE5</accession>
<dbReference type="Proteomes" id="UP001597493">
    <property type="component" value="Unassembled WGS sequence"/>
</dbReference>
<dbReference type="Pfam" id="PF00857">
    <property type="entry name" value="Isochorismatase"/>
    <property type="match status" value="1"/>
</dbReference>
<feature type="domain" description="Isochorismatase-like" evidence="3">
    <location>
        <begin position="5"/>
        <end position="139"/>
    </location>
</feature>
<evidence type="ECO:0000313" key="4">
    <source>
        <dbReference type="EMBL" id="MFD2660659.1"/>
    </source>
</evidence>
<dbReference type="EMBL" id="JBHUMY010000010">
    <property type="protein sequence ID" value="MFD2660659.1"/>
    <property type="molecule type" value="Genomic_DNA"/>
</dbReference>
<dbReference type="SUPFAM" id="SSF52499">
    <property type="entry name" value="Isochorismatase-like hydrolases"/>
    <property type="match status" value="1"/>
</dbReference>
<evidence type="ECO:0000313" key="5">
    <source>
        <dbReference type="Proteomes" id="UP001597493"/>
    </source>
</evidence>
<name>A0ABW5QWE5_9BACL</name>
<evidence type="ECO:0000259" key="3">
    <source>
        <dbReference type="Pfam" id="PF00857"/>
    </source>
</evidence>
<organism evidence="4 5">
    <name type="scientific">Paenibacillus thailandensis</name>
    <dbReference type="NCBI Taxonomy" id="393250"/>
    <lineage>
        <taxon>Bacteria</taxon>
        <taxon>Bacillati</taxon>
        <taxon>Bacillota</taxon>
        <taxon>Bacilli</taxon>
        <taxon>Bacillales</taxon>
        <taxon>Paenibacillaceae</taxon>
        <taxon>Paenibacillus</taxon>
    </lineage>
</organism>
<protein>
    <submittedName>
        <fullName evidence="4">Cysteine hydrolase family protein</fullName>
    </submittedName>
</protein>
<dbReference type="InterPro" id="IPR036380">
    <property type="entry name" value="Isochorismatase-like_sf"/>
</dbReference>
<evidence type="ECO:0000256" key="2">
    <source>
        <dbReference type="ARBA" id="ARBA00022801"/>
    </source>
</evidence>
<dbReference type="GO" id="GO:0016787">
    <property type="term" value="F:hydrolase activity"/>
    <property type="evidence" value="ECO:0007669"/>
    <property type="project" value="UniProtKB-KW"/>
</dbReference>
<comment type="similarity">
    <text evidence="1">Belongs to the isochorismatase family.</text>
</comment>
<dbReference type="PANTHER" id="PTHR43540:SF6">
    <property type="entry name" value="ISOCHORISMATASE-LIKE DOMAIN-CONTAINING PROTEIN"/>
    <property type="match status" value="1"/>
</dbReference>
<dbReference type="RefSeq" id="WP_379272370.1">
    <property type="nucleotide sequence ID" value="NZ_JBHUGT010000010.1"/>
</dbReference>
<dbReference type="PANTHER" id="PTHR43540">
    <property type="entry name" value="PEROXYUREIDOACRYLATE/UREIDOACRYLATE AMIDOHYDROLASE-RELATED"/>
    <property type="match status" value="1"/>
</dbReference>
<evidence type="ECO:0000256" key="1">
    <source>
        <dbReference type="ARBA" id="ARBA00006336"/>
    </source>
</evidence>
<dbReference type="InterPro" id="IPR050272">
    <property type="entry name" value="Isochorismatase-like_hydrls"/>
</dbReference>
<reference evidence="5" key="1">
    <citation type="journal article" date="2019" name="Int. J. Syst. Evol. Microbiol.">
        <title>The Global Catalogue of Microorganisms (GCM) 10K type strain sequencing project: providing services to taxonomists for standard genome sequencing and annotation.</title>
        <authorList>
            <consortium name="The Broad Institute Genomics Platform"/>
            <consortium name="The Broad Institute Genome Sequencing Center for Infectious Disease"/>
            <person name="Wu L."/>
            <person name="Ma J."/>
        </authorList>
    </citation>
    <scope>NUCLEOTIDE SEQUENCE [LARGE SCALE GENOMIC DNA]</scope>
    <source>
        <strain evidence="5">TISTR 1827</strain>
    </source>
</reference>
<keyword evidence="2 4" id="KW-0378">Hydrolase</keyword>
<comment type="caution">
    <text evidence="4">The sequence shown here is derived from an EMBL/GenBank/DDBJ whole genome shotgun (WGS) entry which is preliminary data.</text>
</comment>
<sequence>MKIGLLIVDMQNQFVYDGQIPFSAVTRASEYINLIADSLRASNHVVVHIRDVEEWTEETSDKFDVIPEIKVEETDLHVTKMYSNAFWYTDLEEQLKNHGVGFVIVAGFAAEYCVLFTYNGARERGFRAVILQDGILSTKSDVIPATYRDRQMISYSAVEYMAADR</sequence>